<protein>
    <submittedName>
        <fullName evidence="1">Uncharacterized protein</fullName>
    </submittedName>
</protein>
<evidence type="ECO:0000313" key="2">
    <source>
        <dbReference type="Proteomes" id="UP000693970"/>
    </source>
</evidence>
<keyword evidence="2" id="KW-1185">Reference proteome</keyword>
<gene>
    <name evidence="1" type="ORF">IV203_036002</name>
</gene>
<accession>A0A9K3LG14</accession>
<comment type="caution">
    <text evidence="1">The sequence shown here is derived from an EMBL/GenBank/DDBJ whole genome shotgun (WGS) entry which is preliminary data.</text>
</comment>
<reference evidence="1" key="1">
    <citation type="journal article" date="2021" name="Sci. Rep.">
        <title>Diploid genomic architecture of Nitzschia inconspicua, an elite biomass production diatom.</title>
        <authorList>
            <person name="Oliver A."/>
            <person name="Podell S."/>
            <person name="Pinowska A."/>
            <person name="Traller J.C."/>
            <person name="Smith S.R."/>
            <person name="McClure R."/>
            <person name="Beliaev A."/>
            <person name="Bohutskyi P."/>
            <person name="Hill E.A."/>
            <person name="Rabines A."/>
            <person name="Zheng H."/>
            <person name="Allen L.Z."/>
            <person name="Kuo A."/>
            <person name="Grigoriev I.V."/>
            <person name="Allen A.E."/>
            <person name="Hazlebeck D."/>
            <person name="Allen E.E."/>
        </authorList>
    </citation>
    <scope>NUCLEOTIDE SEQUENCE</scope>
    <source>
        <strain evidence="1">Hildebrandi</strain>
    </source>
</reference>
<name>A0A9K3LG14_9STRA</name>
<dbReference type="EMBL" id="JAGRRH010000013">
    <property type="protein sequence ID" value="KAG7360903.1"/>
    <property type="molecule type" value="Genomic_DNA"/>
</dbReference>
<dbReference type="AlphaFoldDB" id="A0A9K3LG14"/>
<reference evidence="1" key="2">
    <citation type="submission" date="2021-04" db="EMBL/GenBank/DDBJ databases">
        <authorList>
            <person name="Podell S."/>
        </authorList>
    </citation>
    <scope>NUCLEOTIDE SEQUENCE</scope>
    <source>
        <strain evidence="1">Hildebrandi</strain>
    </source>
</reference>
<organism evidence="1 2">
    <name type="scientific">Nitzschia inconspicua</name>
    <dbReference type="NCBI Taxonomy" id="303405"/>
    <lineage>
        <taxon>Eukaryota</taxon>
        <taxon>Sar</taxon>
        <taxon>Stramenopiles</taxon>
        <taxon>Ochrophyta</taxon>
        <taxon>Bacillariophyta</taxon>
        <taxon>Bacillariophyceae</taxon>
        <taxon>Bacillariophycidae</taxon>
        <taxon>Bacillariales</taxon>
        <taxon>Bacillariaceae</taxon>
        <taxon>Nitzschia</taxon>
    </lineage>
</organism>
<sequence>MFLVVLCFPFTIISLLSLFFLDFDVFNLMLCHVLVQTMRANCDYFAGDCVPCGFNALRRKRCNGLVGETIWKRTVIILPRYGVA</sequence>
<evidence type="ECO:0000313" key="1">
    <source>
        <dbReference type="EMBL" id="KAG7360903.1"/>
    </source>
</evidence>
<dbReference type="Proteomes" id="UP000693970">
    <property type="component" value="Unassembled WGS sequence"/>
</dbReference>
<proteinExistence type="predicted"/>